<dbReference type="PROSITE" id="PS51710">
    <property type="entry name" value="G_OBG"/>
    <property type="match status" value="1"/>
</dbReference>
<comment type="subunit">
    <text evidence="7">Monomer.</text>
</comment>
<sequence length="345" mass="36625">MFADRASIHVVAGRGGNGCVSFRREKYVPKGGPDGGDGGDGGSVIFTVNPHLRTLLDFQSRTRFRADSGAHGSGNQRSGKSGEDLLVPVPPGTLVVDESTGATVADLVEPGATYVAARGGRGGRGNARFATPTRQAPRNAEPGTDGEERRIRLELRLIADVGLVGLPNVGKSTLLSRLSAARPKIADYPFTTLEPHLGIVRVDAERSFVMADLPGLIEGAHAGKGLGLEFLRHVWRTRILLVLIDSLSPDPGRDLGVLLGELEAYHEDLTRKPRIVALSRSDLAVDDRSAEPPFPLEAARWGGSISGVTGEGTRELLDQIWIMLLASGGSDADRWNGDPVAGIQE</sequence>
<dbReference type="NCBIfam" id="NF008956">
    <property type="entry name" value="PRK12299.1"/>
    <property type="match status" value="1"/>
</dbReference>
<evidence type="ECO:0000313" key="12">
    <source>
        <dbReference type="Proteomes" id="UP000317691"/>
    </source>
</evidence>
<feature type="binding site" evidence="7">
    <location>
        <begin position="279"/>
        <end position="282"/>
    </location>
    <ligand>
        <name>GTP</name>
        <dbReference type="ChEBI" id="CHEBI:37565"/>
    </ligand>
</feature>
<accession>A0A538TSX6</accession>
<keyword evidence="4 7" id="KW-0378">Hydrolase</keyword>
<feature type="domain" description="OBG-type G" evidence="9">
    <location>
        <begin position="159"/>
        <end position="325"/>
    </location>
</feature>
<evidence type="ECO:0000256" key="6">
    <source>
        <dbReference type="ARBA" id="ARBA00023134"/>
    </source>
</evidence>
<organism evidence="11 12">
    <name type="scientific">Eiseniibacteriota bacterium</name>
    <dbReference type="NCBI Taxonomy" id="2212470"/>
    <lineage>
        <taxon>Bacteria</taxon>
        <taxon>Candidatus Eiseniibacteriota</taxon>
    </lineage>
</organism>
<feature type="region of interest" description="Disordered" evidence="8">
    <location>
        <begin position="118"/>
        <end position="146"/>
    </location>
</feature>
<protein>
    <recommendedName>
        <fullName evidence="7">GTPase Obg</fullName>
        <ecNumber evidence="7">3.6.5.-</ecNumber>
    </recommendedName>
    <alternativeName>
        <fullName evidence="7">GTP-binding protein Obg</fullName>
    </alternativeName>
</protein>
<dbReference type="Pfam" id="PF01018">
    <property type="entry name" value="GTP1_OBG"/>
    <property type="match status" value="1"/>
</dbReference>
<dbReference type="InterPro" id="IPR006074">
    <property type="entry name" value="GTP1-OBG_CS"/>
</dbReference>
<dbReference type="GO" id="GO:0042254">
    <property type="term" value="P:ribosome biogenesis"/>
    <property type="evidence" value="ECO:0007669"/>
    <property type="project" value="UniProtKB-UniRule"/>
</dbReference>
<dbReference type="Pfam" id="PF01926">
    <property type="entry name" value="MMR_HSR1"/>
    <property type="match status" value="1"/>
</dbReference>
<feature type="binding site" evidence="7">
    <location>
        <begin position="165"/>
        <end position="172"/>
    </location>
    <ligand>
        <name>GTP</name>
        <dbReference type="ChEBI" id="CHEBI:37565"/>
    </ligand>
</feature>
<dbReference type="PANTHER" id="PTHR11702:SF31">
    <property type="entry name" value="MITOCHONDRIAL RIBOSOME-ASSOCIATED GTPASE 2"/>
    <property type="match status" value="1"/>
</dbReference>
<dbReference type="HAMAP" id="MF_01454">
    <property type="entry name" value="GTPase_Obg"/>
    <property type="match status" value="1"/>
</dbReference>
<comment type="cofactor">
    <cofactor evidence="7">
        <name>Mg(2+)</name>
        <dbReference type="ChEBI" id="CHEBI:18420"/>
    </cofactor>
</comment>
<comment type="similarity">
    <text evidence="1 7">Belongs to the TRAFAC class OBG-HflX-like GTPase superfamily. OBG GTPase family.</text>
</comment>
<dbReference type="CDD" id="cd01898">
    <property type="entry name" value="Obg"/>
    <property type="match status" value="1"/>
</dbReference>
<evidence type="ECO:0000256" key="7">
    <source>
        <dbReference type="HAMAP-Rule" id="MF_01454"/>
    </source>
</evidence>
<comment type="function">
    <text evidence="7">An essential GTPase which binds GTP, GDP and possibly (p)ppGpp with moderate affinity, with high nucleotide exchange rates and a fairly low GTP hydrolysis rate. Plays a role in control of the cell cycle, stress response, ribosome biogenesis and in those bacteria that undergo differentiation, in morphogenesis control.</text>
</comment>
<dbReference type="GO" id="GO:0005737">
    <property type="term" value="C:cytoplasm"/>
    <property type="evidence" value="ECO:0007669"/>
    <property type="project" value="UniProtKB-SubCell"/>
</dbReference>
<keyword evidence="2 7" id="KW-0963">Cytoplasm</keyword>
<evidence type="ECO:0000256" key="8">
    <source>
        <dbReference type="SAM" id="MobiDB-lite"/>
    </source>
</evidence>
<evidence type="ECO:0000256" key="2">
    <source>
        <dbReference type="ARBA" id="ARBA00022490"/>
    </source>
</evidence>
<keyword evidence="3 7" id="KW-0547">Nucleotide-binding</keyword>
<comment type="subcellular location">
    <subcellularLocation>
        <location evidence="7">Cytoplasm</location>
    </subcellularLocation>
</comment>
<dbReference type="InterPro" id="IPR027417">
    <property type="entry name" value="P-loop_NTPase"/>
</dbReference>
<evidence type="ECO:0000256" key="4">
    <source>
        <dbReference type="ARBA" id="ARBA00022801"/>
    </source>
</evidence>
<name>A0A538TSX6_UNCEI</name>
<dbReference type="SUPFAM" id="SSF82051">
    <property type="entry name" value="Obg GTP-binding protein N-terminal domain"/>
    <property type="match status" value="1"/>
</dbReference>
<dbReference type="PANTHER" id="PTHR11702">
    <property type="entry name" value="DEVELOPMENTALLY REGULATED GTP-BINDING PROTEIN-RELATED"/>
    <property type="match status" value="1"/>
</dbReference>
<evidence type="ECO:0000259" key="9">
    <source>
        <dbReference type="PROSITE" id="PS51710"/>
    </source>
</evidence>
<reference evidence="11 12" key="1">
    <citation type="journal article" date="2019" name="Nat. Microbiol.">
        <title>Mediterranean grassland soil C-N compound turnover is dependent on rainfall and depth, and is mediated by genomically divergent microorganisms.</title>
        <authorList>
            <person name="Diamond S."/>
            <person name="Andeer P.F."/>
            <person name="Li Z."/>
            <person name="Crits-Christoph A."/>
            <person name="Burstein D."/>
            <person name="Anantharaman K."/>
            <person name="Lane K.R."/>
            <person name="Thomas B.C."/>
            <person name="Pan C."/>
            <person name="Northen T.R."/>
            <person name="Banfield J.F."/>
        </authorList>
    </citation>
    <scope>NUCLEOTIDE SEQUENCE [LARGE SCALE GENOMIC DNA]</scope>
    <source>
        <strain evidence="11">WS_9</strain>
    </source>
</reference>
<feature type="binding site" evidence="7">
    <location>
        <begin position="190"/>
        <end position="194"/>
    </location>
    <ligand>
        <name>GTP</name>
        <dbReference type="ChEBI" id="CHEBI:37565"/>
    </ligand>
</feature>
<evidence type="ECO:0000256" key="5">
    <source>
        <dbReference type="ARBA" id="ARBA00022842"/>
    </source>
</evidence>
<dbReference type="PIRSF" id="PIRSF002401">
    <property type="entry name" value="GTP_bd_Obg/CgtA"/>
    <property type="match status" value="1"/>
</dbReference>
<feature type="region of interest" description="Disordered" evidence="8">
    <location>
        <begin position="66"/>
        <end position="85"/>
    </location>
</feature>
<comment type="caution">
    <text evidence="11">The sequence shown here is derived from an EMBL/GenBank/DDBJ whole genome shotgun (WGS) entry which is preliminary data.</text>
</comment>
<evidence type="ECO:0000256" key="3">
    <source>
        <dbReference type="ARBA" id="ARBA00022741"/>
    </source>
</evidence>
<keyword evidence="6 7" id="KW-0342">GTP-binding</keyword>
<keyword evidence="5 7" id="KW-0460">Magnesium</keyword>
<feature type="binding site" evidence="7">
    <location>
        <begin position="306"/>
        <end position="308"/>
    </location>
    <ligand>
        <name>GTP</name>
        <dbReference type="ChEBI" id="CHEBI:37565"/>
    </ligand>
</feature>
<dbReference type="GO" id="GO:0005525">
    <property type="term" value="F:GTP binding"/>
    <property type="evidence" value="ECO:0007669"/>
    <property type="project" value="UniProtKB-UniRule"/>
</dbReference>
<dbReference type="InterPro" id="IPR036726">
    <property type="entry name" value="GTP1_OBG_dom_sf"/>
</dbReference>
<dbReference type="InterPro" id="IPR006073">
    <property type="entry name" value="GTP-bd"/>
</dbReference>
<feature type="binding site" evidence="7">
    <location>
        <position position="172"/>
    </location>
    <ligand>
        <name>Mg(2+)</name>
        <dbReference type="ChEBI" id="CHEBI:18420"/>
    </ligand>
</feature>
<feature type="domain" description="Obg" evidence="10">
    <location>
        <begin position="1"/>
        <end position="158"/>
    </location>
</feature>
<dbReference type="InterPro" id="IPR031167">
    <property type="entry name" value="G_OBG"/>
</dbReference>
<dbReference type="Gene3D" id="2.70.210.12">
    <property type="entry name" value="GTP1/OBG domain"/>
    <property type="match status" value="1"/>
</dbReference>
<dbReference type="FunFam" id="2.70.210.12:FF:000001">
    <property type="entry name" value="GTPase Obg"/>
    <property type="match status" value="1"/>
</dbReference>
<dbReference type="InterPro" id="IPR014100">
    <property type="entry name" value="GTP-bd_Obg/CgtA"/>
</dbReference>
<dbReference type="Gene3D" id="3.40.50.300">
    <property type="entry name" value="P-loop containing nucleotide triphosphate hydrolases"/>
    <property type="match status" value="1"/>
</dbReference>
<dbReference type="PROSITE" id="PS00905">
    <property type="entry name" value="GTP1_OBG"/>
    <property type="match status" value="1"/>
</dbReference>
<dbReference type="Proteomes" id="UP000317691">
    <property type="component" value="Unassembled WGS sequence"/>
</dbReference>
<feature type="binding site" evidence="7">
    <location>
        <begin position="212"/>
        <end position="215"/>
    </location>
    <ligand>
        <name>GTP</name>
        <dbReference type="ChEBI" id="CHEBI:37565"/>
    </ligand>
</feature>
<dbReference type="PROSITE" id="PS51883">
    <property type="entry name" value="OBG"/>
    <property type="match status" value="1"/>
</dbReference>
<dbReference type="SUPFAM" id="SSF52540">
    <property type="entry name" value="P-loop containing nucleoside triphosphate hydrolases"/>
    <property type="match status" value="1"/>
</dbReference>
<dbReference type="NCBIfam" id="TIGR02729">
    <property type="entry name" value="Obg_CgtA"/>
    <property type="match status" value="1"/>
</dbReference>
<dbReference type="EC" id="3.6.5.-" evidence="7"/>
<dbReference type="InterPro" id="IPR045086">
    <property type="entry name" value="OBG_GTPase"/>
</dbReference>
<dbReference type="InterPro" id="IPR006169">
    <property type="entry name" value="GTP1_OBG_dom"/>
</dbReference>
<dbReference type="PRINTS" id="PR00326">
    <property type="entry name" value="GTP1OBG"/>
</dbReference>
<dbReference type="GO" id="GO:0000287">
    <property type="term" value="F:magnesium ion binding"/>
    <property type="evidence" value="ECO:0007669"/>
    <property type="project" value="InterPro"/>
</dbReference>
<keyword evidence="7" id="KW-0479">Metal-binding</keyword>
<proteinExistence type="inferred from homology"/>
<evidence type="ECO:0000256" key="1">
    <source>
        <dbReference type="ARBA" id="ARBA00007699"/>
    </source>
</evidence>
<dbReference type="AlphaFoldDB" id="A0A538TSX6"/>
<dbReference type="NCBIfam" id="NF008955">
    <property type="entry name" value="PRK12297.1"/>
    <property type="match status" value="1"/>
</dbReference>
<evidence type="ECO:0000313" key="11">
    <source>
        <dbReference type="EMBL" id="TMQ66718.1"/>
    </source>
</evidence>
<gene>
    <name evidence="11" type="primary">obgE</name>
    <name evidence="7" type="synonym">obg</name>
    <name evidence="11" type="ORF">E6K79_02080</name>
</gene>
<evidence type="ECO:0000259" key="10">
    <source>
        <dbReference type="PROSITE" id="PS51883"/>
    </source>
</evidence>
<dbReference type="EMBL" id="VBOZ01000008">
    <property type="protein sequence ID" value="TMQ66718.1"/>
    <property type="molecule type" value="Genomic_DNA"/>
</dbReference>
<dbReference type="GO" id="GO:0003924">
    <property type="term" value="F:GTPase activity"/>
    <property type="evidence" value="ECO:0007669"/>
    <property type="project" value="UniProtKB-UniRule"/>
</dbReference>
<feature type="binding site" evidence="7">
    <location>
        <position position="192"/>
    </location>
    <ligand>
        <name>Mg(2+)</name>
        <dbReference type="ChEBI" id="CHEBI:18420"/>
    </ligand>
</feature>